<dbReference type="GO" id="GO:0005886">
    <property type="term" value="C:plasma membrane"/>
    <property type="evidence" value="ECO:0007669"/>
    <property type="project" value="UniProtKB-ARBA"/>
</dbReference>
<accession>A0A1B2JG74</accession>
<dbReference type="InterPro" id="IPR011701">
    <property type="entry name" value="MFS"/>
</dbReference>
<dbReference type="SUPFAM" id="SSF103473">
    <property type="entry name" value="MFS general substrate transporter"/>
    <property type="match status" value="1"/>
</dbReference>
<gene>
    <name evidence="7" type="primary">FLR1</name>
    <name evidence="7" type="ORF">ATY40_BA7503977</name>
</gene>
<dbReference type="OrthoDB" id="3357846at2759"/>
<dbReference type="PANTHER" id="PTHR23502:SF23">
    <property type="entry name" value="FLUCONAZOLE RESISTANCE PROTEIN 1"/>
    <property type="match status" value="1"/>
</dbReference>
<feature type="transmembrane region" description="Helical" evidence="5">
    <location>
        <begin position="334"/>
        <end position="352"/>
    </location>
</feature>
<evidence type="ECO:0000313" key="8">
    <source>
        <dbReference type="Proteomes" id="UP000094565"/>
    </source>
</evidence>
<feature type="transmembrane region" description="Helical" evidence="5">
    <location>
        <begin position="95"/>
        <end position="115"/>
    </location>
</feature>
<dbReference type="Proteomes" id="UP000094565">
    <property type="component" value="Chromosome 3"/>
</dbReference>
<dbReference type="InterPro" id="IPR001958">
    <property type="entry name" value="Tet-R_TetA/multi-R_MdtG-like"/>
</dbReference>
<comment type="subcellular location">
    <subcellularLocation>
        <location evidence="1">Membrane</location>
        <topology evidence="1">Multi-pass membrane protein</topology>
    </subcellularLocation>
</comment>
<keyword evidence="8" id="KW-1185">Reference proteome</keyword>
<dbReference type="GO" id="GO:1990961">
    <property type="term" value="P:xenobiotic detoxification by transmembrane export across the plasma membrane"/>
    <property type="evidence" value="ECO:0007669"/>
    <property type="project" value="TreeGrafter"/>
</dbReference>
<dbReference type="CDD" id="cd17323">
    <property type="entry name" value="MFS_Tpo1_MDR_like"/>
    <property type="match status" value="1"/>
</dbReference>
<evidence type="ECO:0000259" key="6">
    <source>
        <dbReference type="PROSITE" id="PS50850"/>
    </source>
</evidence>
<feature type="transmembrane region" description="Helical" evidence="5">
    <location>
        <begin position="511"/>
        <end position="533"/>
    </location>
</feature>
<proteinExistence type="predicted"/>
<sequence length="546" mass="60882">MYHMLLRDSFWGRTIYHLSKHKYFSFPEEKRDFIAPEKYYLNLDQVSIHGEPEKNIMDGLVDTSNSSLEEVKTTRVIADWDEYDKAENPQNWSTFLKCFVTFEVGILTVAVYMGSAIFTPGIEEVMSDLSVSRTVATLPLTLFVIGYAVGPMIFSPMSEHPAIGRTTIYVWTLFIFAILQIPTALTTNIAGFCILRFLGGFFASPALATGPASVGDVIAIPHLPVGLGLWSVCAVCGPSLGPLFGAIFSQLVDWRWCFWFLLITSGALFIVLGFTLPETYAPTLLYRKAKRLRAVTKNELIISKGELDIQDRTPKEVLIECLWRPIDISFRDPVVLMINLYISMVYSIWYIWFEAFPIVFLEIYGFSLIGMGASFAGILIGVLICSACYCYTCHITFAKRVIANETIHPEFFIPGAIIGGCIMPAGVFILGWTATKDIHWIVPIIGSGLFAAGGYLIFQTLFNYLAMSFPRYMASAFAGNDLFRSFSASVFPLFGHALYTNLGSEKFPVGWGSSVLGFITVAMIAIPVTFMRYGPRLRAHSRYAGP</sequence>
<organism evidence="7 8">
    <name type="scientific">Komagataella pastoris</name>
    <name type="common">Yeast</name>
    <name type="synonym">Pichia pastoris</name>
    <dbReference type="NCBI Taxonomy" id="4922"/>
    <lineage>
        <taxon>Eukaryota</taxon>
        <taxon>Fungi</taxon>
        <taxon>Dikarya</taxon>
        <taxon>Ascomycota</taxon>
        <taxon>Saccharomycotina</taxon>
        <taxon>Pichiomycetes</taxon>
        <taxon>Pichiales</taxon>
        <taxon>Pichiaceae</taxon>
        <taxon>Komagataella</taxon>
    </lineage>
</organism>
<dbReference type="EMBL" id="CP014586">
    <property type="protein sequence ID" value="ANZ76993.1"/>
    <property type="molecule type" value="Genomic_DNA"/>
</dbReference>
<dbReference type="FunFam" id="1.20.1250.20:FF:000011">
    <property type="entry name" value="MFS multidrug transporter, putative"/>
    <property type="match status" value="1"/>
</dbReference>
<dbReference type="Gene3D" id="1.20.1250.20">
    <property type="entry name" value="MFS general substrate transporter like domains"/>
    <property type="match status" value="1"/>
</dbReference>
<dbReference type="PANTHER" id="PTHR23502">
    <property type="entry name" value="MAJOR FACILITATOR SUPERFAMILY"/>
    <property type="match status" value="1"/>
</dbReference>
<dbReference type="Pfam" id="PF07690">
    <property type="entry name" value="MFS_1"/>
    <property type="match status" value="1"/>
</dbReference>
<feature type="transmembrane region" description="Helical" evidence="5">
    <location>
        <begin position="189"/>
        <end position="208"/>
    </location>
</feature>
<keyword evidence="4 5" id="KW-0472">Membrane</keyword>
<feature type="transmembrane region" description="Helical" evidence="5">
    <location>
        <begin position="229"/>
        <end position="252"/>
    </location>
</feature>
<feature type="transmembrane region" description="Helical" evidence="5">
    <location>
        <begin position="482"/>
        <end position="499"/>
    </location>
</feature>
<dbReference type="NCBIfam" id="TIGR00880">
    <property type="entry name" value="2_A_01_02"/>
    <property type="match status" value="1"/>
</dbReference>
<feature type="transmembrane region" description="Helical" evidence="5">
    <location>
        <begin position="258"/>
        <end position="281"/>
    </location>
</feature>
<name>A0A1B2JG74_PICPA</name>
<keyword evidence="3 5" id="KW-1133">Transmembrane helix</keyword>
<evidence type="ECO:0000256" key="2">
    <source>
        <dbReference type="ARBA" id="ARBA00022692"/>
    </source>
</evidence>
<evidence type="ECO:0000313" key="7">
    <source>
        <dbReference type="EMBL" id="ANZ76993.1"/>
    </source>
</evidence>
<dbReference type="GO" id="GO:0042910">
    <property type="term" value="F:xenobiotic transmembrane transporter activity"/>
    <property type="evidence" value="ECO:0007669"/>
    <property type="project" value="InterPro"/>
</dbReference>
<feature type="transmembrane region" description="Helical" evidence="5">
    <location>
        <begin position="440"/>
        <end position="462"/>
    </location>
</feature>
<reference evidence="7 8" key="1">
    <citation type="submission" date="2016-02" db="EMBL/GenBank/DDBJ databases">
        <title>Comparative genomic and transcriptomic foundation for Pichia pastoris.</title>
        <authorList>
            <person name="Love K.R."/>
            <person name="Shah K.A."/>
            <person name="Whittaker C.A."/>
            <person name="Wu J."/>
            <person name="Bartlett M.C."/>
            <person name="Ma D."/>
            <person name="Leeson R.L."/>
            <person name="Priest M."/>
            <person name="Young S.K."/>
            <person name="Love J.C."/>
        </authorList>
    </citation>
    <scope>NUCLEOTIDE SEQUENCE [LARGE SCALE GENOMIC DNA]</scope>
    <source>
        <strain evidence="7 8">ATCC 28485</strain>
    </source>
</reference>
<dbReference type="AlphaFoldDB" id="A0A1B2JG74"/>
<evidence type="ECO:0000256" key="3">
    <source>
        <dbReference type="ARBA" id="ARBA00022989"/>
    </source>
</evidence>
<feature type="transmembrane region" description="Helical" evidence="5">
    <location>
        <begin position="135"/>
        <end position="154"/>
    </location>
</feature>
<keyword evidence="2 5" id="KW-0812">Transmembrane</keyword>
<evidence type="ECO:0000256" key="1">
    <source>
        <dbReference type="ARBA" id="ARBA00004141"/>
    </source>
</evidence>
<feature type="domain" description="Major facilitator superfamily (MFS) profile" evidence="6">
    <location>
        <begin position="100"/>
        <end position="538"/>
    </location>
</feature>
<feature type="transmembrane region" description="Helical" evidence="5">
    <location>
        <begin position="411"/>
        <end position="434"/>
    </location>
</feature>
<dbReference type="InterPro" id="IPR036259">
    <property type="entry name" value="MFS_trans_sf"/>
</dbReference>
<evidence type="ECO:0000256" key="5">
    <source>
        <dbReference type="SAM" id="Phobius"/>
    </source>
</evidence>
<protein>
    <submittedName>
        <fullName evidence="7">BA75_03977T0</fullName>
    </submittedName>
</protein>
<dbReference type="GO" id="GO:0015244">
    <property type="term" value="F:fluconazole transmembrane transporter activity"/>
    <property type="evidence" value="ECO:0007669"/>
    <property type="project" value="TreeGrafter"/>
</dbReference>
<feature type="transmembrane region" description="Helical" evidence="5">
    <location>
        <begin position="166"/>
        <end position="183"/>
    </location>
</feature>
<evidence type="ECO:0000256" key="4">
    <source>
        <dbReference type="ARBA" id="ARBA00023136"/>
    </source>
</evidence>
<dbReference type="PROSITE" id="PS50850">
    <property type="entry name" value="MFS"/>
    <property type="match status" value="1"/>
</dbReference>
<dbReference type="InterPro" id="IPR020846">
    <property type="entry name" value="MFS_dom"/>
</dbReference>
<feature type="transmembrane region" description="Helical" evidence="5">
    <location>
        <begin position="364"/>
        <end position="391"/>
    </location>
</feature>